<evidence type="ECO:0000256" key="1">
    <source>
        <dbReference type="ARBA" id="ARBA00006739"/>
    </source>
</evidence>
<evidence type="ECO:0000259" key="5">
    <source>
        <dbReference type="Pfam" id="PF00535"/>
    </source>
</evidence>
<organism evidence="6 7">
    <name type="scientific">Tumebacillus flagellatus</name>
    <dbReference type="NCBI Taxonomy" id="1157490"/>
    <lineage>
        <taxon>Bacteria</taxon>
        <taxon>Bacillati</taxon>
        <taxon>Bacillota</taxon>
        <taxon>Bacilli</taxon>
        <taxon>Bacillales</taxon>
        <taxon>Alicyclobacillaceae</taxon>
        <taxon>Tumebacillus</taxon>
    </lineage>
</organism>
<evidence type="ECO:0000256" key="3">
    <source>
        <dbReference type="ARBA" id="ARBA00022679"/>
    </source>
</evidence>
<accession>A0A074M5X0</accession>
<dbReference type="PANTHER" id="PTHR43630">
    <property type="entry name" value="POLY-BETA-1,6-N-ACETYL-D-GLUCOSAMINE SYNTHASE"/>
    <property type="match status" value="1"/>
</dbReference>
<comment type="similarity">
    <text evidence="1">Belongs to the glycosyltransferase 2 family.</text>
</comment>
<feature type="transmembrane region" description="Helical" evidence="4">
    <location>
        <begin position="15"/>
        <end position="37"/>
    </location>
</feature>
<dbReference type="CDD" id="cd06423">
    <property type="entry name" value="CESA_like"/>
    <property type="match status" value="1"/>
</dbReference>
<dbReference type="Proteomes" id="UP000027931">
    <property type="component" value="Unassembled WGS sequence"/>
</dbReference>
<protein>
    <submittedName>
        <fullName evidence="6">Glycosyl transferase</fullName>
    </submittedName>
</protein>
<dbReference type="STRING" id="1157490.EL26_20990"/>
<dbReference type="InterPro" id="IPR001173">
    <property type="entry name" value="Glyco_trans_2-like"/>
</dbReference>
<dbReference type="InterPro" id="IPR029044">
    <property type="entry name" value="Nucleotide-diphossugar_trans"/>
</dbReference>
<evidence type="ECO:0000256" key="2">
    <source>
        <dbReference type="ARBA" id="ARBA00022676"/>
    </source>
</evidence>
<feature type="domain" description="Glycosyltransferase 2-like" evidence="5">
    <location>
        <begin position="62"/>
        <end position="203"/>
    </location>
</feature>
<feature type="transmembrane region" description="Helical" evidence="4">
    <location>
        <begin position="384"/>
        <end position="409"/>
    </location>
</feature>
<dbReference type="Pfam" id="PF00535">
    <property type="entry name" value="Glycos_transf_2"/>
    <property type="match status" value="1"/>
</dbReference>
<gene>
    <name evidence="6" type="ORF">EL26_20990</name>
</gene>
<keyword evidence="4" id="KW-0472">Membrane</keyword>
<evidence type="ECO:0000313" key="6">
    <source>
        <dbReference type="EMBL" id="KEO81412.1"/>
    </source>
</evidence>
<proteinExistence type="inferred from homology"/>
<keyword evidence="4" id="KW-1133">Transmembrane helix</keyword>
<sequence>MQALRDVFTGVNYFIFFYVLFVSGFYFLLFLVSALQLRKLFGLEDKSPYSELLESSFTPPVSILVPAYNEEAGIVASVRSLLATNYPNFEIIVVNDGSKDRTLETMLEAFSMKKVQKAVRKSLETQRVREVYISEVYPDLILLDKENGGKADALNAGINVSQYPYFCSLDADSVLERDAFLKVMKPIIDSDGDVICSGGSVRIANGCRIERGEVLEINLPDNKYAVMQVIEYMRAFLMGRIGFSRHNMLLIVSGAFGVFNKDIVVRAGGYRHDTVGEDMELIVRLHRFTRENKMQKRTIIYVPDPVCWTEAPEDASILRKQRSRWQRGLMDSLRLHKRMFFNPRYGLVGLISFPYFFFVEMMGPLIEAFGYLAIVIGLATGRMFLPFAASLLLLSILNGSLLSAGAVLLEEWSLRKYPRVSDLTKLCLYALTETFWYRPLNTYWRLEGTWQFLRKQQGWGDMKRKGVSN</sequence>
<feature type="transmembrane region" description="Helical" evidence="4">
    <location>
        <begin position="345"/>
        <end position="378"/>
    </location>
</feature>
<dbReference type="PANTHER" id="PTHR43630:SF1">
    <property type="entry name" value="POLY-BETA-1,6-N-ACETYL-D-GLUCOSAMINE SYNTHASE"/>
    <property type="match status" value="1"/>
</dbReference>
<dbReference type="Gene3D" id="3.90.550.10">
    <property type="entry name" value="Spore Coat Polysaccharide Biosynthesis Protein SpsA, Chain A"/>
    <property type="match status" value="1"/>
</dbReference>
<dbReference type="OrthoDB" id="9766299at2"/>
<reference evidence="6 7" key="1">
    <citation type="journal article" date="2013" name="Int. J. Syst. Evol. Microbiol.">
        <title>Tumebacillus flagellatus sp. nov., an alpha-amylase/pullulanase-producing bacterium isolated from cassava wastewater.</title>
        <authorList>
            <person name="Wang Q."/>
            <person name="Xie N."/>
            <person name="Qin Y."/>
            <person name="Shen N."/>
            <person name="Zhu J."/>
            <person name="Mi H."/>
            <person name="Huang R."/>
        </authorList>
    </citation>
    <scope>NUCLEOTIDE SEQUENCE [LARGE SCALE GENOMIC DNA]</scope>
    <source>
        <strain evidence="6 7">GST4</strain>
    </source>
</reference>
<comment type="caution">
    <text evidence="6">The sequence shown here is derived from an EMBL/GenBank/DDBJ whole genome shotgun (WGS) entry which is preliminary data.</text>
</comment>
<dbReference type="GO" id="GO:0016757">
    <property type="term" value="F:glycosyltransferase activity"/>
    <property type="evidence" value="ECO:0007669"/>
    <property type="project" value="UniProtKB-KW"/>
</dbReference>
<name>A0A074M5X0_9BACL</name>
<evidence type="ECO:0000256" key="4">
    <source>
        <dbReference type="SAM" id="Phobius"/>
    </source>
</evidence>
<dbReference type="eggNOG" id="COG1215">
    <property type="taxonomic scope" value="Bacteria"/>
</dbReference>
<dbReference type="SUPFAM" id="SSF53448">
    <property type="entry name" value="Nucleotide-diphospho-sugar transferases"/>
    <property type="match status" value="1"/>
</dbReference>
<dbReference type="EMBL" id="JMIR01000038">
    <property type="protein sequence ID" value="KEO81412.1"/>
    <property type="molecule type" value="Genomic_DNA"/>
</dbReference>
<evidence type="ECO:0000313" key="7">
    <source>
        <dbReference type="Proteomes" id="UP000027931"/>
    </source>
</evidence>
<dbReference type="AlphaFoldDB" id="A0A074M5X0"/>
<keyword evidence="4" id="KW-0812">Transmembrane</keyword>
<keyword evidence="2" id="KW-0328">Glycosyltransferase</keyword>
<keyword evidence="7" id="KW-1185">Reference proteome</keyword>
<keyword evidence="3 6" id="KW-0808">Transferase</keyword>